<feature type="region of interest" description="Disordered" evidence="1">
    <location>
        <begin position="30"/>
        <end position="90"/>
    </location>
</feature>
<keyword evidence="3" id="KW-1185">Reference proteome</keyword>
<evidence type="ECO:0000256" key="1">
    <source>
        <dbReference type="SAM" id="MobiDB-lite"/>
    </source>
</evidence>
<dbReference type="EMBL" id="BRZM01000078">
    <property type="protein sequence ID" value="GLD65277.1"/>
    <property type="molecule type" value="Genomic_DNA"/>
</dbReference>
<evidence type="ECO:0000313" key="3">
    <source>
        <dbReference type="Proteomes" id="UP001279410"/>
    </source>
</evidence>
<feature type="compositionally biased region" description="Polar residues" evidence="1">
    <location>
        <begin position="80"/>
        <end position="90"/>
    </location>
</feature>
<gene>
    <name evidence="2" type="ORF">AKAME5_001675300</name>
</gene>
<proteinExistence type="predicted"/>
<organism evidence="2 3">
    <name type="scientific">Lates japonicus</name>
    <name type="common">Japanese lates</name>
    <dbReference type="NCBI Taxonomy" id="270547"/>
    <lineage>
        <taxon>Eukaryota</taxon>
        <taxon>Metazoa</taxon>
        <taxon>Chordata</taxon>
        <taxon>Craniata</taxon>
        <taxon>Vertebrata</taxon>
        <taxon>Euteleostomi</taxon>
        <taxon>Actinopterygii</taxon>
        <taxon>Neopterygii</taxon>
        <taxon>Teleostei</taxon>
        <taxon>Neoteleostei</taxon>
        <taxon>Acanthomorphata</taxon>
        <taxon>Carangaria</taxon>
        <taxon>Carangaria incertae sedis</taxon>
        <taxon>Centropomidae</taxon>
        <taxon>Lates</taxon>
    </lineage>
</organism>
<accession>A0AAD3N0J6</accession>
<evidence type="ECO:0000313" key="2">
    <source>
        <dbReference type="EMBL" id="GLD65277.1"/>
    </source>
</evidence>
<name>A0AAD3N0J6_LATJO</name>
<dbReference type="Proteomes" id="UP001279410">
    <property type="component" value="Unassembled WGS sequence"/>
</dbReference>
<sequence length="108" mass="11959">MEAELFANGASVSVLGGGCQLRTPHTTERRSRSWCRRSAHGGSKQEAVEKRRVETPLRVAQRSKPATTLAGSHARREIQVVSQQDNGKAFSVSSTIRISRKEKRQWGS</sequence>
<reference evidence="2" key="1">
    <citation type="submission" date="2022-08" db="EMBL/GenBank/DDBJ databases">
        <title>Genome sequencing of akame (Lates japonicus).</title>
        <authorList>
            <person name="Hashiguchi Y."/>
            <person name="Takahashi H."/>
        </authorList>
    </citation>
    <scope>NUCLEOTIDE SEQUENCE</scope>
    <source>
        <strain evidence="2">Kochi</strain>
    </source>
</reference>
<comment type="caution">
    <text evidence="2">The sequence shown here is derived from an EMBL/GenBank/DDBJ whole genome shotgun (WGS) entry which is preliminary data.</text>
</comment>
<dbReference type="AlphaFoldDB" id="A0AAD3N0J6"/>
<feature type="compositionally biased region" description="Basic and acidic residues" evidence="1">
    <location>
        <begin position="46"/>
        <end position="55"/>
    </location>
</feature>
<protein>
    <submittedName>
        <fullName evidence="2">Cell adhesion molecule 4 isoform X1</fullName>
    </submittedName>
</protein>